<evidence type="ECO:0000256" key="7">
    <source>
        <dbReference type="ARBA" id="ARBA00022519"/>
    </source>
</evidence>
<dbReference type="GO" id="GO:0017004">
    <property type="term" value="P:cytochrome complex assembly"/>
    <property type="evidence" value="ECO:0007669"/>
    <property type="project" value="UniProtKB-KW"/>
</dbReference>
<evidence type="ECO:0000256" key="10">
    <source>
        <dbReference type="ARBA" id="ARBA00022989"/>
    </source>
</evidence>
<keyword evidence="11 12" id="KW-0472">Membrane</keyword>
<keyword evidence="6 12" id="KW-1003">Cell membrane</keyword>
<dbReference type="PANTHER" id="PTHR30070:SF1">
    <property type="entry name" value="CYTOCHROME C BIOGENESIS B-RELATED"/>
    <property type="match status" value="1"/>
</dbReference>
<evidence type="ECO:0000313" key="14">
    <source>
        <dbReference type="EMBL" id="API58807.1"/>
    </source>
</evidence>
<name>A0A1L3ZT55_9SPHN</name>
<evidence type="ECO:0000256" key="11">
    <source>
        <dbReference type="ARBA" id="ARBA00023136"/>
    </source>
</evidence>
<dbReference type="InterPro" id="IPR026031">
    <property type="entry name" value="Cyt_c_CcmB_bac"/>
</dbReference>
<comment type="similarity">
    <text evidence="3 12">Belongs to the CcmB/CycW/HelB family.</text>
</comment>
<gene>
    <name evidence="14" type="ORF">BSL82_05385</name>
</gene>
<dbReference type="EMBL" id="CP018221">
    <property type="protein sequence ID" value="API58807.1"/>
    <property type="molecule type" value="Genomic_DNA"/>
</dbReference>
<feature type="transmembrane region" description="Helical" evidence="13">
    <location>
        <begin position="157"/>
        <end position="181"/>
    </location>
</feature>
<evidence type="ECO:0000256" key="9">
    <source>
        <dbReference type="ARBA" id="ARBA00022748"/>
    </source>
</evidence>
<dbReference type="GO" id="GO:0015232">
    <property type="term" value="F:heme transmembrane transporter activity"/>
    <property type="evidence" value="ECO:0007669"/>
    <property type="project" value="InterPro"/>
</dbReference>
<dbReference type="KEGG" id="sphj:BSL82_05385"/>
<feature type="transmembrane region" description="Helical" evidence="13">
    <location>
        <begin position="101"/>
        <end position="119"/>
    </location>
</feature>
<accession>A0A1L3ZT55</accession>
<dbReference type="Pfam" id="PF03379">
    <property type="entry name" value="CcmB"/>
    <property type="match status" value="1"/>
</dbReference>
<evidence type="ECO:0000256" key="8">
    <source>
        <dbReference type="ARBA" id="ARBA00022692"/>
    </source>
</evidence>
<evidence type="ECO:0000256" key="12">
    <source>
        <dbReference type="PIRNR" id="PIRNR002764"/>
    </source>
</evidence>
<dbReference type="PANTHER" id="PTHR30070">
    <property type="entry name" value="HEME EXPORTER PROTEIN B"/>
    <property type="match status" value="1"/>
</dbReference>
<protein>
    <recommendedName>
        <fullName evidence="4 12">Heme exporter protein B</fullName>
    </recommendedName>
</protein>
<dbReference type="OrthoDB" id="9812915at2"/>
<dbReference type="PRINTS" id="PR01414">
    <property type="entry name" value="CCMBBIOGNSIS"/>
</dbReference>
<evidence type="ECO:0000313" key="15">
    <source>
        <dbReference type="Proteomes" id="UP000182063"/>
    </source>
</evidence>
<keyword evidence="15" id="KW-1185">Reference proteome</keyword>
<reference evidence="15" key="1">
    <citation type="submission" date="2016-11" db="EMBL/GenBank/DDBJ databases">
        <title>Complete Genome Sequence of alachlor-degrading Sphingomonas sp. strain JJ-A5.</title>
        <authorList>
            <person name="Lee H."/>
            <person name="Ka J.-O."/>
        </authorList>
    </citation>
    <scope>NUCLEOTIDE SEQUENCE [LARGE SCALE GENOMIC DNA]</scope>
    <source>
        <strain evidence="15">JJ-A5</strain>
    </source>
</reference>
<evidence type="ECO:0000256" key="6">
    <source>
        <dbReference type="ARBA" id="ARBA00022475"/>
    </source>
</evidence>
<evidence type="ECO:0000256" key="4">
    <source>
        <dbReference type="ARBA" id="ARBA00016452"/>
    </source>
</evidence>
<feature type="transmembrane region" description="Helical" evidence="13">
    <location>
        <begin position="187"/>
        <end position="210"/>
    </location>
</feature>
<dbReference type="RefSeq" id="WP_072596360.1">
    <property type="nucleotide sequence ID" value="NZ_CP018221.1"/>
</dbReference>
<dbReference type="Proteomes" id="UP000182063">
    <property type="component" value="Chromosome"/>
</dbReference>
<dbReference type="AlphaFoldDB" id="A0A1L3ZT55"/>
<evidence type="ECO:0000256" key="2">
    <source>
        <dbReference type="ARBA" id="ARBA00004429"/>
    </source>
</evidence>
<dbReference type="PIRSF" id="PIRSF002764">
    <property type="entry name" value="CcmB"/>
    <property type="match status" value="1"/>
</dbReference>
<evidence type="ECO:0000256" key="13">
    <source>
        <dbReference type="SAM" id="Phobius"/>
    </source>
</evidence>
<organism evidence="14 15">
    <name type="scientific">Tardibacter chloracetimidivorans</name>
    <dbReference type="NCBI Taxonomy" id="1921510"/>
    <lineage>
        <taxon>Bacteria</taxon>
        <taxon>Pseudomonadati</taxon>
        <taxon>Pseudomonadota</taxon>
        <taxon>Alphaproteobacteria</taxon>
        <taxon>Sphingomonadales</taxon>
        <taxon>Sphingomonadaceae</taxon>
        <taxon>Tardibacter</taxon>
    </lineage>
</organism>
<keyword evidence="10 13" id="KW-1133">Transmembrane helix</keyword>
<proteinExistence type="inferred from homology"/>
<feature type="transmembrane region" description="Helical" evidence="13">
    <location>
        <begin position="21"/>
        <end position="39"/>
    </location>
</feature>
<sequence length="215" mass="21447">MSAFSGIALREFRRAWRGGGLWPPIAFFVLVAILFPFAIGPDSRLLARAGAGVAWVAALLAALLPVERLVEPDRADGVLDQFAVRGIADESVAAAKIVGHWLGFAPALLIAALVAAALFQMDGAAMLRLIAALAVGTPALAALGVTAAALTAGLRGAGAIAGLLVLPLAIPVVIFGAAAAAEDGSAALKLLAASSLVLTALGPFASGAAIRASRS</sequence>
<dbReference type="GO" id="GO:1903607">
    <property type="term" value="P:cytochrome c biosynthetic process"/>
    <property type="evidence" value="ECO:0007669"/>
    <property type="project" value="TreeGrafter"/>
</dbReference>
<keyword evidence="9 12" id="KW-0201">Cytochrome c-type biogenesis</keyword>
<dbReference type="STRING" id="1921510.BSL82_05385"/>
<feature type="transmembrane region" description="Helical" evidence="13">
    <location>
        <begin position="125"/>
        <end position="150"/>
    </location>
</feature>
<keyword evidence="8 13" id="KW-0812">Transmembrane</keyword>
<dbReference type="InterPro" id="IPR003544">
    <property type="entry name" value="Cyt_c_biogenesis_CcmB"/>
</dbReference>
<keyword evidence="5 12" id="KW-0813">Transport</keyword>
<keyword evidence="7 12" id="KW-0997">Cell inner membrane</keyword>
<dbReference type="GO" id="GO:0005886">
    <property type="term" value="C:plasma membrane"/>
    <property type="evidence" value="ECO:0007669"/>
    <property type="project" value="UniProtKB-SubCell"/>
</dbReference>
<evidence type="ECO:0000256" key="3">
    <source>
        <dbReference type="ARBA" id="ARBA00010544"/>
    </source>
</evidence>
<feature type="transmembrane region" description="Helical" evidence="13">
    <location>
        <begin position="45"/>
        <end position="64"/>
    </location>
</feature>
<evidence type="ECO:0000256" key="5">
    <source>
        <dbReference type="ARBA" id="ARBA00022448"/>
    </source>
</evidence>
<comment type="subcellular location">
    <subcellularLocation>
        <location evidence="2">Cell inner membrane</location>
        <topology evidence="2">Multi-pass membrane protein</topology>
    </subcellularLocation>
</comment>
<evidence type="ECO:0000256" key="1">
    <source>
        <dbReference type="ARBA" id="ARBA00002442"/>
    </source>
</evidence>
<comment type="function">
    <text evidence="1 12">Required for the export of heme to the periplasm for the biogenesis of c-type cytochromes.</text>
</comment>